<proteinExistence type="predicted"/>
<keyword evidence="3" id="KW-1185">Reference proteome</keyword>
<feature type="region of interest" description="Disordered" evidence="1">
    <location>
        <begin position="1"/>
        <end position="36"/>
    </location>
</feature>
<dbReference type="Proteomes" id="UP001151760">
    <property type="component" value="Unassembled WGS sequence"/>
</dbReference>
<accession>A0ABQ5BES0</accession>
<evidence type="ECO:0000313" key="3">
    <source>
        <dbReference type="Proteomes" id="UP001151760"/>
    </source>
</evidence>
<reference evidence="2" key="1">
    <citation type="journal article" date="2022" name="Int. J. Mol. Sci.">
        <title>Draft Genome of Tanacetum Coccineum: Genomic Comparison of Closely Related Tanacetum-Family Plants.</title>
        <authorList>
            <person name="Yamashiro T."/>
            <person name="Shiraishi A."/>
            <person name="Nakayama K."/>
            <person name="Satake H."/>
        </authorList>
    </citation>
    <scope>NUCLEOTIDE SEQUENCE</scope>
</reference>
<organism evidence="2 3">
    <name type="scientific">Tanacetum coccineum</name>
    <dbReference type="NCBI Taxonomy" id="301880"/>
    <lineage>
        <taxon>Eukaryota</taxon>
        <taxon>Viridiplantae</taxon>
        <taxon>Streptophyta</taxon>
        <taxon>Embryophyta</taxon>
        <taxon>Tracheophyta</taxon>
        <taxon>Spermatophyta</taxon>
        <taxon>Magnoliopsida</taxon>
        <taxon>eudicotyledons</taxon>
        <taxon>Gunneridae</taxon>
        <taxon>Pentapetalae</taxon>
        <taxon>asterids</taxon>
        <taxon>campanulids</taxon>
        <taxon>Asterales</taxon>
        <taxon>Asteraceae</taxon>
        <taxon>Asteroideae</taxon>
        <taxon>Anthemideae</taxon>
        <taxon>Anthemidinae</taxon>
        <taxon>Tanacetum</taxon>
    </lineage>
</organism>
<protein>
    <submittedName>
        <fullName evidence="2">Uncharacterized protein</fullName>
    </submittedName>
</protein>
<dbReference type="EMBL" id="BQNB010013221">
    <property type="protein sequence ID" value="GJT13335.1"/>
    <property type="molecule type" value="Genomic_DNA"/>
</dbReference>
<comment type="caution">
    <text evidence="2">The sequence shown here is derived from an EMBL/GenBank/DDBJ whole genome shotgun (WGS) entry which is preliminary data.</text>
</comment>
<name>A0ABQ5BES0_9ASTR</name>
<sequence>MFHRRQKGAEKSGRRSSFQIANPHQDKLTNTENHGNISSRNSLDRLLIVVDSTPWVCRFRKLPCEEFHCQGNVIPTEKNKFFKDVKHYFWDDPFLFKIYADQTDSVGVVHGHYKTLSDLFHLDAEATMRDTTGGANNVPSCRTKRDDAYWAFRKRTVNTISGALRTSLYRKGMSSAIELGHKAY</sequence>
<evidence type="ECO:0000313" key="2">
    <source>
        <dbReference type="EMBL" id="GJT13335.1"/>
    </source>
</evidence>
<evidence type="ECO:0000256" key="1">
    <source>
        <dbReference type="SAM" id="MobiDB-lite"/>
    </source>
</evidence>
<reference evidence="2" key="2">
    <citation type="submission" date="2022-01" db="EMBL/GenBank/DDBJ databases">
        <authorList>
            <person name="Yamashiro T."/>
            <person name="Shiraishi A."/>
            <person name="Satake H."/>
            <person name="Nakayama K."/>
        </authorList>
    </citation>
    <scope>NUCLEOTIDE SEQUENCE</scope>
</reference>
<gene>
    <name evidence="2" type="ORF">Tco_0860377</name>
</gene>